<keyword evidence="2" id="KW-1185">Reference proteome</keyword>
<dbReference type="EMBL" id="SRLO01001519">
    <property type="protein sequence ID" value="TNN37203.1"/>
    <property type="molecule type" value="Genomic_DNA"/>
</dbReference>
<accession>A0A4Z2F8K3</accession>
<evidence type="ECO:0000313" key="2">
    <source>
        <dbReference type="Proteomes" id="UP000314294"/>
    </source>
</evidence>
<dbReference type="AlphaFoldDB" id="A0A4Z2F8K3"/>
<protein>
    <submittedName>
        <fullName evidence="1">Uncharacterized protein</fullName>
    </submittedName>
</protein>
<sequence>MRCINQSFTTRIAHVDGIPLSVPLWQFLHTSTRGRPPPAAVSVGGGRRDGRRTAGLRVLQVAGVAEEVAVQRVAAVTLLVVELHLTALLHTEEEQDEGHSVQALVTDDTAETARVTFLSAPLVQPFGTGLIFPETSSCNIAIQHLVHAWERG</sequence>
<organism evidence="1 2">
    <name type="scientific">Liparis tanakae</name>
    <name type="common">Tanaka's snailfish</name>
    <dbReference type="NCBI Taxonomy" id="230148"/>
    <lineage>
        <taxon>Eukaryota</taxon>
        <taxon>Metazoa</taxon>
        <taxon>Chordata</taxon>
        <taxon>Craniata</taxon>
        <taxon>Vertebrata</taxon>
        <taxon>Euteleostomi</taxon>
        <taxon>Actinopterygii</taxon>
        <taxon>Neopterygii</taxon>
        <taxon>Teleostei</taxon>
        <taxon>Neoteleostei</taxon>
        <taxon>Acanthomorphata</taxon>
        <taxon>Eupercaria</taxon>
        <taxon>Perciformes</taxon>
        <taxon>Cottioidei</taxon>
        <taxon>Cottales</taxon>
        <taxon>Liparidae</taxon>
        <taxon>Liparis</taxon>
    </lineage>
</organism>
<dbReference type="Proteomes" id="UP000314294">
    <property type="component" value="Unassembled WGS sequence"/>
</dbReference>
<name>A0A4Z2F8K3_9TELE</name>
<reference evidence="1 2" key="1">
    <citation type="submission" date="2019-03" db="EMBL/GenBank/DDBJ databases">
        <title>First draft genome of Liparis tanakae, snailfish: a comprehensive survey of snailfish specific genes.</title>
        <authorList>
            <person name="Kim W."/>
            <person name="Song I."/>
            <person name="Jeong J.-H."/>
            <person name="Kim D."/>
            <person name="Kim S."/>
            <person name="Ryu S."/>
            <person name="Song J.Y."/>
            <person name="Lee S.K."/>
        </authorList>
    </citation>
    <scope>NUCLEOTIDE SEQUENCE [LARGE SCALE GENOMIC DNA]</scope>
    <source>
        <tissue evidence="1">Muscle</tissue>
    </source>
</reference>
<gene>
    <name evidence="1" type="ORF">EYF80_052626</name>
</gene>
<comment type="caution">
    <text evidence="1">The sequence shown here is derived from an EMBL/GenBank/DDBJ whole genome shotgun (WGS) entry which is preliminary data.</text>
</comment>
<proteinExistence type="predicted"/>
<evidence type="ECO:0000313" key="1">
    <source>
        <dbReference type="EMBL" id="TNN37203.1"/>
    </source>
</evidence>